<sequence>MVDTLAESERPTDPTLAGLSARSRAWTLLIACLGVLLVISSMVALNTALPDLAVATSATQAQLTWIVDCYTLVLACLLLPAGALGDRYGRRGALLFGLVVFAVASVAPVFWSEPLQLIIGRAAAGVGAAFVMPATLSLLTTAYPKDQRNKAVGIWAGAAGSGAVVGMLGSGGLLHFFEWQSIFWAFAAAGALLFLLTLTISTSKESVPRPLDWIGAVLIGGGLAILVFGILEIPTLGWSDGLVIGSMVAGVGLCVAFGIFELRQRHPLLDVRLFSNPTFATGAAAITVFFLANFGFFYIVMQYMQLILGYSPIKTAFAVAPLIGPVLVLSTTAFWFLPLLGLRLVVFSGLGLISIGFLMMGGIAVADGYSAIAWPMLVMSFGIGLLTAPMTSAIINTAPDDKQGVASAVNDTTREVGAALGIALAGSLLAAQYTDLLAPRLPEQLPEPVRQAALGSLGQALEVSAKLGPQGAQIAELSKAAFVEAMNSSTFGLAVIVGVSAVLIGLWAPGRDERQLRPLRTLRSTGRHRA</sequence>
<dbReference type="Gene3D" id="1.20.1720.10">
    <property type="entry name" value="Multidrug resistance protein D"/>
    <property type="match status" value="1"/>
</dbReference>
<evidence type="ECO:0000256" key="4">
    <source>
        <dbReference type="ARBA" id="ARBA00023136"/>
    </source>
</evidence>
<evidence type="ECO:0000256" key="5">
    <source>
        <dbReference type="SAM" id="Phobius"/>
    </source>
</evidence>
<dbReference type="KEGG" id="madi:A7U43_25285"/>
<dbReference type="PANTHER" id="PTHR42718">
    <property type="entry name" value="MAJOR FACILITATOR SUPERFAMILY MULTIDRUG TRANSPORTER MFSC"/>
    <property type="match status" value="1"/>
</dbReference>
<dbReference type="GO" id="GO:0005886">
    <property type="term" value="C:plasma membrane"/>
    <property type="evidence" value="ECO:0007669"/>
    <property type="project" value="UniProtKB-SubCell"/>
</dbReference>
<evidence type="ECO:0000313" key="7">
    <source>
        <dbReference type="EMBL" id="ANE82129.1"/>
    </source>
</evidence>
<dbReference type="STRING" id="1682113.A7U43_25285"/>
<feature type="transmembrane region" description="Helical" evidence="5">
    <location>
        <begin position="491"/>
        <end position="510"/>
    </location>
</feature>
<dbReference type="Proteomes" id="UP000077143">
    <property type="component" value="Chromosome"/>
</dbReference>
<dbReference type="RefSeq" id="WP_068000459.1">
    <property type="nucleotide sequence ID" value="NZ_CP015596.1"/>
</dbReference>
<dbReference type="EMBL" id="CP015596">
    <property type="protein sequence ID" value="ANE82129.1"/>
    <property type="molecule type" value="Genomic_DNA"/>
</dbReference>
<dbReference type="AlphaFoldDB" id="A0A172USJ4"/>
<feature type="transmembrane region" description="Helical" evidence="5">
    <location>
        <begin position="182"/>
        <end position="201"/>
    </location>
</feature>
<organism evidence="7 8">
    <name type="scientific">Mycobacterium adipatum</name>
    <dbReference type="NCBI Taxonomy" id="1682113"/>
    <lineage>
        <taxon>Bacteria</taxon>
        <taxon>Bacillati</taxon>
        <taxon>Actinomycetota</taxon>
        <taxon>Actinomycetes</taxon>
        <taxon>Mycobacteriales</taxon>
        <taxon>Mycobacteriaceae</taxon>
        <taxon>Mycobacterium</taxon>
    </lineage>
</organism>
<name>A0A172USJ4_9MYCO</name>
<dbReference type="Pfam" id="PF07690">
    <property type="entry name" value="MFS_1"/>
    <property type="match status" value="1"/>
</dbReference>
<keyword evidence="2 5" id="KW-0812">Transmembrane</keyword>
<feature type="transmembrane region" description="Helical" evidence="5">
    <location>
        <begin position="25"/>
        <end position="45"/>
    </location>
</feature>
<dbReference type="Gene3D" id="1.20.1250.20">
    <property type="entry name" value="MFS general substrate transporter like domains"/>
    <property type="match status" value="1"/>
</dbReference>
<accession>A0A172USJ4</accession>
<evidence type="ECO:0000256" key="2">
    <source>
        <dbReference type="ARBA" id="ARBA00022692"/>
    </source>
</evidence>
<feature type="transmembrane region" description="Helical" evidence="5">
    <location>
        <begin position="92"/>
        <end position="111"/>
    </location>
</feature>
<dbReference type="InterPro" id="IPR036259">
    <property type="entry name" value="MFS_trans_sf"/>
</dbReference>
<comment type="subcellular location">
    <subcellularLocation>
        <location evidence="1">Cell membrane</location>
        <topology evidence="1">Multi-pass membrane protein</topology>
    </subcellularLocation>
</comment>
<evidence type="ECO:0000259" key="6">
    <source>
        <dbReference type="PROSITE" id="PS50850"/>
    </source>
</evidence>
<reference evidence="7 8" key="1">
    <citation type="submission" date="2016-05" db="EMBL/GenBank/DDBJ databases">
        <title>Complete genome sequence of a phthalic acid esters degrading Mycobacterium sp. YC-RL4.</title>
        <authorList>
            <person name="Ren L."/>
            <person name="Fan S."/>
            <person name="Ruth N."/>
            <person name="Jia Y."/>
            <person name="Wang J."/>
            <person name="Qiao C."/>
        </authorList>
    </citation>
    <scope>NUCLEOTIDE SEQUENCE [LARGE SCALE GENOMIC DNA]</scope>
    <source>
        <strain evidence="7 8">YC-RL4</strain>
    </source>
</reference>
<dbReference type="PANTHER" id="PTHR42718:SF42">
    <property type="entry name" value="EXPORT PROTEIN"/>
    <property type="match status" value="1"/>
</dbReference>
<feature type="transmembrane region" description="Helical" evidence="5">
    <location>
        <begin position="344"/>
        <end position="366"/>
    </location>
</feature>
<feature type="transmembrane region" description="Helical" evidence="5">
    <location>
        <begin position="316"/>
        <end position="337"/>
    </location>
</feature>
<dbReference type="PROSITE" id="PS50850">
    <property type="entry name" value="MFS"/>
    <property type="match status" value="1"/>
</dbReference>
<dbReference type="GO" id="GO:0022857">
    <property type="term" value="F:transmembrane transporter activity"/>
    <property type="evidence" value="ECO:0007669"/>
    <property type="project" value="InterPro"/>
</dbReference>
<feature type="transmembrane region" description="Helical" evidence="5">
    <location>
        <begin position="372"/>
        <end position="395"/>
    </location>
</feature>
<gene>
    <name evidence="7" type="ORF">A7U43_25285</name>
</gene>
<dbReference type="CDD" id="cd17321">
    <property type="entry name" value="MFS_MMR_MDR_like"/>
    <property type="match status" value="1"/>
</dbReference>
<dbReference type="InterPro" id="IPR011701">
    <property type="entry name" value="MFS"/>
</dbReference>
<evidence type="ECO:0000256" key="1">
    <source>
        <dbReference type="ARBA" id="ARBA00004651"/>
    </source>
</evidence>
<feature type="transmembrane region" description="Helical" evidence="5">
    <location>
        <begin position="151"/>
        <end position="176"/>
    </location>
</feature>
<protein>
    <submittedName>
        <fullName evidence="7">MFS transporter</fullName>
    </submittedName>
</protein>
<proteinExistence type="predicted"/>
<keyword evidence="3 5" id="KW-1133">Transmembrane helix</keyword>
<feature type="transmembrane region" description="Helical" evidence="5">
    <location>
        <begin position="117"/>
        <end position="139"/>
    </location>
</feature>
<dbReference type="SUPFAM" id="SSF103473">
    <property type="entry name" value="MFS general substrate transporter"/>
    <property type="match status" value="1"/>
</dbReference>
<evidence type="ECO:0000256" key="3">
    <source>
        <dbReference type="ARBA" id="ARBA00022989"/>
    </source>
</evidence>
<evidence type="ECO:0000313" key="8">
    <source>
        <dbReference type="Proteomes" id="UP000077143"/>
    </source>
</evidence>
<dbReference type="PRINTS" id="PR01036">
    <property type="entry name" value="TCRTETB"/>
</dbReference>
<feature type="domain" description="Major facilitator superfamily (MFS) profile" evidence="6">
    <location>
        <begin position="27"/>
        <end position="512"/>
    </location>
</feature>
<dbReference type="OrthoDB" id="9781469at2"/>
<feature type="transmembrane region" description="Helical" evidence="5">
    <location>
        <begin position="213"/>
        <end position="231"/>
    </location>
</feature>
<feature type="transmembrane region" description="Helical" evidence="5">
    <location>
        <begin position="283"/>
        <end position="304"/>
    </location>
</feature>
<feature type="transmembrane region" description="Helical" evidence="5">
    <location>
        <begin position="243"/>
        <end position="262"/>
    </location>
</feature>
<feature type="transmembrane region" description="Helical" evidence="5">
    <location>
        <begin position="416"/>
        <end position="434"/>
    </location>
</feature>
<feature type="transmembrane region" description="Helical" evidence="5">
    <location>
        <begin position="65"/>
        <end position="85"/>
    </location>
</feature>
<keyword evidence="4 5" id="KW-0472">Membrane</keyword>
<dbReference type="InterPro" id="IPR020846">
    <property type="entry name" value="MFS_dom"/>
</dbReference>
<keyword evidence="8" id="KW-1185">Reference proteome</keyword>